<comment type="similarity">
    <text evidence="1 3">Belongs to the pyrroline-5-carboxylate reductase family.</text>
</comment>
<dbReference type="EMBL" id="CP123443">
    <property type="protein sequence ID" value="WGK68477.1"/>
    <property type="molecule type" value="Genomic_DNA"/>
</dbReference>
<proteinExistence type="inferred from homology"/>
<evidence type="ECO:0000313" key="5">
    <source>
        <dbReference type="EMBL" id="WGK68477.1"/>
    </source>
</evidence>
<dbReference type="SUPFAM" id="SSF48179">
    <property type="entry name" value="6-phosphogluconate dehydrogenase C-terminal domain-like"/>
    <property type="match status" value="1"/>
</dbReference>
<accession>A0ABY8MET8</accession>
<reference evidence="5 6" key="1">
    <citation type="submission" date="2023-04" db="EMBL/GenBank/DDBJ databases">
        <title>Spirochaete genome identified in red abalone sample constitutes a novel genus.</title>
        <authorList>
            <person name="Sharma S.P."/>
            <person name="Purcell C.M."/>
            <person name="Hyde J.R."/>
            <person name="Severin A.J."/>
        </authorList>
    </citation>
    <scope>NUCLEOTIDE SEQUENCE [LARGE SCALE GENOMIC DNA]</scope>
    <source>
        <strain evidence="5 6">SP-2023</strain>
    </source>
</reference>
<comment type="pathway">
    <text evidence="3">Amino-acid biosynthesis; L-proline biosynthesis; L-proline from L-glutamate 5-semialdehyde: step 1/1.</text>
</comment>
<keyword evidence="3" id="KW-0641">Proline biosynthesis</keyword>
<comment type="catalytic activity">
    <reaction evidence="3">
        <text>L-proline + NAD(+) = (S)-1-pyrroline-5-carboxylate + NADH + 2 H(+)</text>
        <dbReference type="Rhea" id="RHEA:14105"/>
        <dbReference type="ChEBI" id="CHEBI:15378"/>
        <dbReference type="ChEBI" id="CHEBI:17388"/>
        <dbReference type="ChEBI" id="CHEBI:57540"/>
        <dbReference type="ChEBI" id="CHEBI:57945"/>
        <dbReference type="ChEBI" id="CHEBI:60039"/>
        <dbReference type="EC" id="1.5.1.2"/>
    </reaction>
</comment>
<keyword evidence="3" id="KW-0521">NADP</keyword>
<dbReference type="EC" id="1.5.1.2" evidence="3"/>
<comment type="function">
    <text evidence="3">Catalyzes the reduction of 1-pyrroline-5-carboxylate (PCA) to L-proline.</text>
</comment>
<feature type="domain" description="Pyrroline-5-carboxylate reductase dimerisation" evidence="4">
    <location>
        <begin position="175"/>
        <end position="301"/>
    </location>
</feature>
<organism evidence="5 6">
    <name type="scientific">Candidatus Haliotispira prima</name>
    <dbReference type="NCBI Taxonomy" id="3034016"/>
    <lineage>
        <taxon>Bacteria</taxon>
        <taxon>Pseudomonadati</taxon>
        <taxon>Spirochaetota</taxon>
        <taxon>Spirochaetia</taxon>
        <taxon>Spirochaetales</taxon>
        <taxon>Spirochaetaceae</taxon>
        <taxon>Candidatus Haliotispira</taxon>
    </lineage>
</organism>
<dbReference type="Pfam" id="PF14748">
    <property type="entry name" value="P5CR_dimer"/>
    <property type="match status" value="1"/>
</dbReference>
<evidence type="ECO:0000313" key="6">
    <source>
        <dbReference type="Proteomes" id="UP001228690"/>
    </source>
</evidence>
<dbReference type="Gene3D" id="1.10.3730.10">
    <property type="entry name" value="ProC C-terminal domain-like"/>
    <property type="match status" value="1"/>
</dbReference>
<gene>
    <name evidence="3" type="primary">proC</name>
    <name evidence="5" type="ORF">P0082_08290</name>
</gene>
<keyword evidence="6" id="KW-1185">Reference proteome</keyword>
<evidence type="ECO:0000256" key="3">
    <source>
        <dbReference type="HAMAP-Rule" id="MF_01925"/>
    </source>
</evidence>
<dbReference type="Gene3D" id="3.40.50.720">
    <property type="entry name" value="NAD(P)-binding Rossmann-like Domain"/>
    <property type="match status" value="1"/>
</dbReference>
<dbReference type="HAMAP" id="MF_01925">
    <property type="entry name" value="P5C_reductase"/>
    <property type="match status" value="1"/>
</dbReference>
<evidence type="ECO:0000256" key="1">
    <source>
        <dbReference type="ARBA" id="ARBA00005525"/>
    </source>
</evidence>
<dbReference type="InterPro" id="IPR029036">
    <property type="entry name" value="P5CR_dimer"/>
</dbReference>
<sequence length="307" mass="33888">MNILLLGCGNMGGAMLRTWLPLVAENWREVWILRISEQSRAKLEATEEYASVAERFHFVSSFAELRLWAEQRQLHFSLIVLGMKPQVIQEEMHNCLAFDRNSLWLTMAAGLPLSWYRERKADLRIVRIMPNLGAQVGGSASLLYLEPDLELSQGEEELVVQLAHSIGPFVRCDSEARLDNATPVTGSGPAYFYLLTELLQLELEKQGFDAEAACRLAEATFLGAATCLADARRQARENRSAIAPGAGTDSVGGPCDLAAQMRRAVTSKAGVTEAALSVLTPKLQSSFALAVKRGIERNRELQNLQNN</sequence>
<dbReference type="PANTHER" id="PTHR11645:SF0">
    <property type="entry name" value="PYRROLINE-5-CARBOXYLATE REDUCTASE 3"/>
    <property type="match status" value="1"/>
</dbReference>
<evidence type="ECO:0000256" key="2">
    <source>
        <dbReference type="ARBA" id="ARBA00023002"/>
    </source>
</evidence>
<comment type="catalytic activity">
    <reaction evidence="3">
        <text>L-proline + NADP(+) = (S)-1-pyrroline-5-carboxylate + NADPH + 2 H(+)</text>
        <dbReference type="Rhea" id="RHEA:14109"/>
        <dbReference type="ChEBI" id="CHEBI:15378"/>
        <dbReference type="ChEBI" id="CHEBI:17388"/>
        <dbReference type="ChEBI" id="CHEBI:57783"/>
        <dbReference type="ChEBI" id="CHEBI:58349"/>
        <dbReference type="ChEBI" id="CHEBI:60039"/>
        <dbReference type="EC" id="1.5.1.2"/>
    </reaction>
</comment>
<evidence type="ECO:0000259" key="4">
    <source>
        <dbReference type="Pfam" id="PF14748"/>
    </source>
</evidence>
<protein>
    <recommendedName>
        <fullName evidence="3">Pyrroline-5-carboxylate reductase</fullName>
        <shortName evidence="3">P5C reductase</shortName>
        <shortName evidence="3">P5CR</shortName>
        <ecNumber evidence="3">1.5.1.2</ecNumber>
    </recommendedName>
    <alternativeName>
        <fullName evidence="3">PCA reductase</fullName>
    </alternativeName>
</protein>
<keyword evidence="2 3" id="KW-0560">Oxidoreductase</keyword>
<dbReference type="PANTHER" id="PTHR11645">
    <property type="entry name" value="PYRROLINE-5-CARBOXYLATE REDUCTASE"/>
    <property type="match status" value="1"/>
</dbReference>
<keyword evidence="3" id="KW-0028">Amino-acid biosynthesis</keyword>
<keyword evidence="3" id="KW-0963">Cytoplasm</keyword>
<comment type="subcellular location">
    <subcellularLocation>
        <location evidence="3">Cytoplasm</location>
    </subcellularLocation>
</comment>
<dbReference type="InterPro" id="IPR008927">
    <property type="entry name" value="6-PGluconate_DH-like_C_sf"/>
</dbReference>
<dbReference type="InterPro" id="IPR036291">
    <property type="entry name" value="NAD(P)-bd_dom_sf"/>
</dbReference>
<dbReference type="Proteomes" id="UP001228690">
    <property type="component" value="Chromosome"/>
</dbReference>
<name>A0ABY8MET8_9SPIO</name>
<dbReference type="RefSeq" id="WP_326926661.1">
    <property type="nucleotide sequence ID" value="NZ_CP123443.1"/>
</dbReference>
<dbReference type="InterPro" id="IPR000304">
    <property type="entry name" value="Pyrroline-COOH_reductase"/>
</dbReference>
<dbReference type="SUPFAM" id="SSF51735">
    <property type="entry name" value="NAD(P)-binding Rossmann-fold domains"/>
    <property type="match status" value="1"/>
</dbReference>